<comment type="caution">
    <text evidence="6">Lacks conserved residue(s) required for the propagation of feature annotation.</text>
</comment>
<evidence type="ECO:0000256" key="3">
    <source>
        <dbReference type="ARBA" id="ARBA00022741"/>
    </source>
</evidence>
<keyword evidence="3" id="KW-0547">Nucleotide-binding</keyword>
<proteinExistence type="inferred from homology"/>
<protein>
    <recommendedName>
        <fullName evidence="8">Nucleoside diphosphate kinase-like domain-containing protein</fullName>
    </recommendedName>
</protein>
<evidence type="ECO:0000256" key="1">
    <source>
        <dbReference type="ARBA" id="ARBA00008142"/>
    </source>
</evidence>
<dbReference type="GO" id="GO:0016301">
    <property type="term" value="F:kinase activity"/>
    <property type="evidence" value="ECO:0007669"/>
    <property type="project" value="UniProtKB-KW"/>
</dbReference>
<keyword evidence="4" id="KW-0418">Kinase</keyword>
<organism evidence="9 10">
    <name type="scientific">Aphanomyces astaci</name>
    <name type="common">Crayfish plague agent</name>
    <dbReference type="NCBI Taxonomy" id="112090"/>
    <lineage>
        <taxon>Eukaryota</taxon>
        <taxon>Sar</taxon>
        <taxon>Stramenopiles</taxon>
        <taxon>Oomycota</taxon>
        <taxon>Saprolegniomycetes</taxon>
        <taxon>Saprolegniales</taxon>
        <taxon>Verrucalvaceae</taxon>
        <taxon>Aphanomyces</taxon>
    </lineage>
</organism>
<keyword evidence="2" id="KW-0808">Transferase</keyword>
<evidence type="ECO:0000259" key="8">
    <source>
        <dbReference type="Pfam" id="PF00334"/>
    </source>
</evidence>
<evidence type="ECO:0000313" key="9">
    <source>
        <dbReference type="EMBL" id="RQM27792.1"/>
    </source>
</evidence>
<evidence type="ECO:0000256" key="6">
    <source>
        <dbReference type="PROSITE-ProRule" id="PRU00706"/>
    </source>
</evidence>
<sequence length="880" mass="97063">MGPTNSKTAKDQYPHSIRGQYGIDGTQNATHGSDSRGSADREISLLFHAPVAVPLGASVSTKEVAGRPIQYLSRDKTLHEALARGVTLLCQQDPKLDGLEAVAWLGRFLATFATNERPETAVVARLPSGPPRSRRSQEAADLGIPPLAALHVVGFFGRGSNRTLLATQIAKDFNYHYMDMDVLLQKLHYVPPRPHLATALTQHMFLADVHGAFSPRILLVHDRNRVIPSHQWHDLAQHFRWSVLDFSALVEQQVGREASKGHAGVYSTMARTKETMPLDLIVRLLAQAIAITPTVHRFVTINVPPHALLSAGFVSLVDTTTRCFPPTQLINIEPNPLWRNTNLTSLEWRGHALGHVVPVWVDGPAESTHLQSILQPVLAPTVAFSIDEGIESGGDDATILATARARGYLKLSAKDALRAEILARSADGVHIHELVQANEPIPDDVVVRVLHKFAFHPHHRRIFLDDFPATVKQTTAISVGPLGSPSMVLRSHESATPFKRDILTHLALSHAVVTLTGPNLHAHLSQLTASAVLGDVSDLDVSRLQRHFHVEGVHVLPIAHVEASVDTLWPHPGHPMDDRSFVELVCLMLRQRNLRKVLFIGFPRTLLEAQTFRAIGVDFDHVAILTKKVMPVPHALTDEDYYSSDEEVKARKKNAPEPQLSQLSRYFTDTAPRGAIQALTYVDITRVYPHLEAWFRPNVILAVGNKASGFHDALQRAAHSSNCVYVHVPTLHAKHVQRFPFSDRAKRIRAAWTERRLVDVEITVDLVKTEVLRQPVSTRVVLTGFPRMMGNTMPYVHDQVVALTEHVGAVNQLLHFTASPATLLARVGTIEAVHAHTDAFNAENAPLVAFCIKMNKVVTTVSADVSLGTLTEDIQTLLLT</sequence>
<dbReference type="InterPro" id="IPR036850">
    <property type="entry name" value="NDK-like_dom_sf"/>
</dbReference>
<evidence type="ECO:0000313" key="10">
    <source>
        <dbReference type="Proteomes" id="UP000284702"/>
    </source>
</evidence>
<comment type="similarity">
    <text evidence="1 6">Belongs to the NDK family.</text>
</comment>
<dbReference type="PROSITE" id="PS51374">
    <property type="entry name" value="NDPK_LIKE"/>
    <property type="match status" value="1"/>
</dbReference>
<accession>A0A3R7WNW8</accession>
<evidence type="ECO:0000256" key="5">
    <source>
        <dbReference type="ARBA" id="ARBA00022840"/>
    </source>
</evidence>
<comment type="caution">
    <text evidence="9">The sequence shown here is derived from an EMBL/GenBank/DDBJ whole genome shotgun (WGS) entry which is preliminary data.</text>
</comment>
<feature type="domain" description="Nucleoside diphosphate kinase-like" evidence="8">
    <location>
        <begin position="1"/>
        <end position="48"/>
    </location>
</feature>
<name>A0A3R7WNW8_APHAT</name>
<keyword evidence="5" id="KW-0067">ATP-binding</keyword>
<gene>
    <name evidence="9" type="ORF">B5M09_006146</name>
</gene>
<feature type="region of interest" description="Disordered" evidence="7">
    <location>
        <begin position="1"/>
        <end position="37"/>
    </location>
</feature>
<dbReference type="AlphaFoldDB" id="A0A3R7WNW8"/>
<dbReference type="InterPro" id="IPR034907">
    <property type="entry name" value="NDK-like_dom"/>
</dbReference>
<dbReference type="VEuPathDB" id="FungiDB:H257_01157"/>
<reference evidence="9" key="1">
    <citation type="submission" date="2018-07" db="EMBL/GenBank/DDBJ databases">
        <title>Annotation of Aphanomyces astaci genome assembly.</title>
        <authorList>
            <person name="Studholme D.J."/>
        </authorList>
    </citation>
    <scope>NUCLEOTIDE SEQUENCE [LARGE SCALE GENOMIC DNA]</scope>
    <source>
        <strain evidence="9">Pc</strain>
    </source>
</reference>
<dbReference type="Pfam" id="PF00334">
    <property type="entry name" value="NDK"/>
    <property type="match status" value="1"/>
</dbReference>
<evidence type="ECO:0000256" key="2">
    <source>
        <dbReference type="ARBA" id="ARBA00022679"/>
    </source>
</evidence>
<dbReference type="GO" id="GO:0005524">
    <property type="term" value="F:ATP binding"/>
    <property type="evidence" value="ECO:0007669"/>
    <property type="project" value="UniProtKB-KW"/>
</dbReference>
<dbReference type="EMBL" id="MZMZ02001970">
    <property type="protein sequence ID" value="RQM27792.1"/>
    <property type="molecule type" value="Genomic_DNA"/>
</dbReference>
<dbReference type="InterPro" id="IPR027417">
    <property type="entry name" value="P-loop_NTPase"/>
</dbReference>
<dbReference type="Pfam" id="PF00406">
    <property type="entry name" value="ADK"/>
    <property type="match status" value="1"/>
</dbReference>
<dbReference type="PANTHER" id="PTHR46161:SF3">
    <property type="entry name" value="NUCLEOSIDE DIPHOSPHATE KINASE DDB_G0292928-RELATED"/>
    <property type="match status" value="1"/>
</dbReference>
<dbReference type="Gene3D" id="3.30.70.141">
    <property type="entry name" value="Nucleoside diphosphate kinase-like domain"/>
    <property type="match status" value="1"/>
</dbReference>
<evidence type="ECO:0000256" key="7">
    <source>
        <dbReference type="SAM" id="MobiDB-lite"/>
    </source>
</evidence>
<dbReference type="PANTHER" id="PTHR46161">
    <property type="entry name" value="NUCLEOSIDE DIPHOSPHATE KINASE"/>
    <property type="match status" value="1"/>
</dbReference>
<dbReference type="Gene3D" id="3.40.50.300">
    <property type="entry name" value="P-loop containing nucleotide triphosphate hydrolases"/>
    <property type="match status" value="2"/>
</dbReference>
<keyword evidence="10" id="KW-1185">Reference proteome</keyword>
<dbReference type="Proteomes" id="UP000284702">
    <property type="component" value="Unassembled WGS sequence"/>
</dbReference>
<dbReference type="SUPFAM" id="SSF54919">
    <property type="entry name" value="Nucleoside diphosphate kinase, NDK"/>
    <property type="match status" value="1"/>
</dbReference>
<evidence type="ECO:0000256" key="4">
    <source>
        <dbReference type="ARBA" id="ARBA00022777"/>
    </source>
</evidence>